<dbReference type="SUPFAM" id="SSF52833">
    <property type="entry name" value="Thioredoxin-like"/>
    <property type="match status" value="1"/>
</dbReference>
<evidence type="ECO:0000256" key="2">
    <source>
        <dbReference type="ARBA" id="ARBA00010996"/>
    </source>
</evidence>
<evidence type="ECO:0000256" key="1">
    <source>
        <dbReference type="ARBA" id="ARBA00004123"/>
    </source>
</evidence>
<evidence type="ECO:0000256" key="4">
    <source>
        <dbReference type="ARBA" id="ARBA00023125"/>
    </source>
</evidence>
<keyword evidence="3 9" id="KW-0805">Transcription regulation</keyword>
<keyword evidence="5 9" id="KW-0804">Transcription</keyword>
<comment type="similarity">
    <text evidence="2">Belongs to the SCO1/2 family.</text>
</comment>
<evidence type="ECO:0000256" key="7">
    <source>
        <dbReference type="PIRSR" id="PIRSR603782-1"/>
    </source>
</evidence>
<dbReference type="AlphaFoldDB" id="A0A183V0W9"/>
<keyword evidence="6 9" id="KW-0539">Nucleus</keyword>
<reference evidence="14" key="1">
    <citation type="submission" date="2016-06" db="UniProtKB">
        <authorList>
            <consortium name="WormBaseParasite"/>
        </authorList>
    </citation>
    <scope>IDENTIFICATION</scope>
</reference>
<feature type="region of interest" description="Disordered" evidence="10">
    <location>
        <begin position="529"/>
        <end position="604"/>
    </location>
</feature>
<dbReference type="Gene3D" id="3.40.30.10">
    <property type="entry name" value="Glutaredoxin"/>
    <property type="match status" value="1"/>
</dbReference>
<feature type="binding site" evidence="7">
    <location>
        <position position="179"/>
    </location>
    <ligand>
        <name>Cu cation</name>
        <dbReference type="ChEBI" id="CHEBI:23378"/>
    </ligand>
</feature>
<feature type="compositionally biased region" description="Basic and acidic residues" evidence="10">
    <location>
        <begin position="541"/>
        <end position="552"/>
    </location>
</feature>
<feature type="compositionally biased region" description="Basic residues" evidence="10">
    <location>
        <begin position="553"/>
        <end position="569"/>
    </location>
</feature>
<feature type="compositionally biased region" description="Acidic residues" evidence="10">
    <location>
        <begin position="582"/>
        <end position="591"/>
    </location>
</feature>
<feature type="disulfide bond" description="Redox-active" evidence="8">
    <location>
        <begin position="175"/>
        <end position="179"/>
    </location>
</feature>
<evidence type="ECO:0000313" key="14">
    <source>
        <dbReference type="WBParaSite" id="TCNE_0001438901-mRNA-1"/>
    </source>
</evidence>
<keyword evidence="13" id="KW-1185">Reference proteome</keyword>
<comment type="subcellular location">
    <subcellularLocation>
        <location evidence="1 9">Nucleus</location>
    </subcellularLocation>
</comment>
<dbReference type="GO" id="GO:0003677">
    <property type="term" value="F:DNA binding"/>
    <property type="evidence" value="ECO:0007669"/>
    <property type="project" value="UniProtKB-KW"/>
</dbReference>
<keyword evidence="11" id="KW-1133">Transmembrane helix</keyword>
<keyword evidence="7" id="KW-0186">Copper</keyword>
<evidence type="ECO:0000313" key="12">
    <source>
        <dbReference type="EMBL" id="VDM45705.1"/>
    </source>
</evidence>
<organism evidence="13 14">
    <name type="scientific">Toxocara canis</name>
    <name type="common">Canine roundworm</name>
    <dbReference type="NCBI Taxonomy" id="6265"/>
    <lineage>
        <taxon>Eukaryota</taxon>
        <taxon>Metazoa</taxon>
        <taxon>Ecdysozoa</taxon>
        <taxon>Nematoda</taxon>
        <taxon>Chromadorea</taxon>
        <taxon>Rhabditida</taxon>
        <taxon>Spirurina</taxon>
        <taxon>Ascaridomorpha</taxon>
        <taxon>Ascaridoidea</taxon>
        <taxon>Toxocaridae</taxon>
        <taxon>Toxocara</taxon>
    </lineage>
</organism>
<dbReference type="GO" id="GO:0046872">
    <property type="term" value="F:metal ion binding"/>
    <property type="evidence" value="ECO:0007669"/>
    <property type="project" value="UniProtKB-KW"/>
</dbReference>
<dbReference type="EMBL" id="UYWY01022224">
    <property type="protein sequence ID" value="VDM45705.1"/>
    <property type="molecule type" value="Genomic_DNA"/>
</dbReference>
<feature type="binding site" evidence="7">
    <location>
        <position position="269"/>
    </location>
    <ligand>
        <name>Cu cation</name>
        <dbReference type="ChEBI" id="CHEBI:23378"/>
    </ligand>
</feature>
<dbReference type="PANTHER" id="PTHR12151">
    <property type="entry name" value="ELECTRON TRANSPORT PROTIN SCO1/SENC FAMILY MEMBER"/>
    <property type="match status" value="1"/>
</dbReference>
<comment type="function">
    <text evidence="9">TFIIF is a general transcription initiation factor that binds to RNA polymerase II and helps to recruit it to the initiation complex in collaboration with TFIIB. It promotes transcription elongation.</text>
</comment>
<proteinExistence type="inferred from homology"/>
<dbReference type="SUPFAM" id="SSF50916">
    <property type="entry name" value="Rap30/74 interaction domains"/>
    <property type="match status" value="1"/>
</dbReference>
<keyword evidence="4 9" id="KW-0238">DNA-binding</keyword>
<dbReference type="InterPro" id="IPR008851">
    <property type="entry name" value="TFIIF-alpha"/>
</dbReference>
<dbReference type="FunFam" id="3.40.30.10:FF:000013">
    <property type="entry name" value="Blast:Protein SCO1 homolog, mitochondrial"/>
    <property type="match status" value="1"/>
</dbReference>
<keyword evidence="7" id="KW-0479">Metal-binding</keyword>
<evidence type="ECO:0000313" key="13">
    <source>
        <dbReference type="Proteomes" id="UP000050794"/>
    </source>
</evidence>
<gene>
    <name evidence="12" type="ORF">TCNE_LOCUS14384</name>
</gene>
<dbReference type="Proteomes" id="UP000050794">
    <property type="component" value="Unassembled WGS sequence"/>
</dbReference>
<evidence type="ECO:0000256" key="8">
    <source>
        <dbReference type="PIRSR" id="PIRSR603782-2"/>
    </source>
</evidence>
<dbReference type="CDD" id="cd02968">
    <property type="entry name" value="SCO"/>
    <property type="match status" value="1"/>
</dbReference>
<sequence>MFICFHAYHAGTKAVAVLVVQFGAEKYGKNTKDDEPKIDLDEIDEALKNDSNTGKEMDDKFMNFKQKREGCIGFYIRSLTRRISKDIFQQAAHDRSYIFSWKAAVGTLAVGGVALIALLYMREKRLAESEKRRKIMAGKARIGGPWELVNTEGKLEGSEQLKGNWLLIYFGFTHCPDVCPDEIEKMIKVVDILDADPQKKFSIIPLFISVDPERDTIERVKEYCLEFSPKLRGYTGSKEQVDKVAKTFRVYYSQGPRSANAPDDYIVDHSVIMYLVDPDGNFHDYYGMLLSLFLKRWRNLFFYVSCAFDEMFVHMYRCLLEFRIMTSQPKQSEYVVHIPKLNRHKRYSIIKFSGSLMVDPGRWAAQDSVRMAREDNAAQAAATEIKQDYGAGTEYGSAAREEARRKKYGHQTRKYHLDNQPWRLTIEDQSGKERKFRSIREGGAGEHADYWVFMKSGEEFHAYKVNDWYQFLPCIQHPVLDIDQAEERFQQRYQVMNQFALKAQIRRQLNAMNEDGEQIVKTAKMLKIKDEASSDEDESEGEKGDAEEDSHGSKKTQKKKITRPRKDKKQRVENADEVAAYESEDGEDEGREYDYMSDSGSESE</sequence>
<dbReference type="InterPro" id="IPR003782">
    <property type="entry name" value="SCO1/SenC"/>
</dbReference>
<dbReference type="GO" id="GO:0006367">
    <property type="term" value="P:transcription initiation at RNA polymerase II promoter"/>
    <property type="evidence" value="ECO:0007669"/>
    <property type="project" value="InterPro"/>
</dbReference>
<dbReference type="Pfam" id="PF05793">
    <property type="entry name" value="TFIIF_alpha"/>
    <property type="match status" value="1"/>
</dbReference>
<evidence type="ECO:0000256" key="9">
    <source>
        <dbReference type="RuleBase" id="RU366044"/>
    </source>
</evidence>
<dbReference type="InterPro" id="IPR011039">
    <property type="entry name" value="TFIIF_interaction"/>
</dbReference>
<protein>
    <recommendedName>
        <fullName evidence="9">Transcription initiation factor IIF subunit alpha</fullName>
    </recommendedName>
</protein>
<evidence type="ECO:0000256" key="5">
    <source>
        <dbReference type="ARBA" id="ARBA00023163"/>
    </source>
</evidence>
<dbReference type="GO" id="GO:0033617">
    <property type="term" value="P:mitochondrial respiratory chain complex IV assembly"/>
    <property type="evidence" value="ECO:0007669"/>
    <property type="project" value="TreeGrafter"/>
</dbReference>
<name>A0A183V0W9_TOXCA</name>
<dbReference type="Pfam" id="PF02630">
    <property type="entry name" value="SCO1-SenC"/>
    <property type="match status" value="1"/>
</dbReference>
<feature type="binding site" evidence="7">
    <location>
        <position position="175"/>
    </location>
    <ligand>
        <name>Cu cation</name>
        <dbReference type="ChEBI" id="CHEBI:23378"/>
    </ligand>
</feature>
<dbReference type="InterPro" id="IPR036249">
    <property type="entry name" value="Thioredoxin-like_sf"/>
</dbReference>
<keyword evidence="11" id="KW-0472">Membrane</keyword>
<dbReference type="GO" id="GO:0005634">
    <property type="term" value="C:nucleus"/>
    <property type="evidence" value="ECO:0007669"/>
    <property type="project" value="UniProtKB-SubCell"/>
</dbReference>
<dbReference type="GO" id="GO:0032968">
    <property type="term" value="P:positive regulation of transcription elongation by RNA polymerase II"/>
    <property type="evidence" value="ECO:0007669"/>
    <property type="project" value="InterPro"/>
</dbReference>
<comment type="similarity">
    <text evidence="9">Belongs to the TFIIF alpha subunit family.</text>
</comment>
<dbReference type="PANTHER" id="PTHR12151:SF5">
    <property type="entry name" value="AT19154P"/>
    <property type="match status" value="1"/>
</dbReference>
<reference evidence="12 13" key="2">
    <citation type="submission" date="2018-11" db="EMBL/GenBank/DDBJ databases">
        <authorList>
            <consortium name="Pathogen Informatics"/>
        </authorList>
    </citation>
    <scope>NUCLEOTIDE SEQUENCE [LARGE SCALE GENOMIC DNA]</scope>
</reference>
<evidence type="ECO:0000256" key="3">
    <source>
        <dbReference type="ARBA" id="ARBA00023015"/>
    </source>
</evidence>
<keyword evidence="8" id="KW-1015">Disulfide bond</keyword>
<evidence type="ECO:0000256" key="10">
    <source>
        <dbReference type="SAM" id="MobiDB-lite"/>
    </source>
</evidence>
<feature type="transmembrane region" description="Helical" evidence="11">
    <location>
        <begin position="99"/>
        <end position="121"/>
    </location>
</feature>
<dbReference type="WBParaSite" id="TCNE_0001438901-mRNA-1">
    <property type="protein sequence ID" value="TCNE_0001438901-mRNA-1"/>
    <property type="gene ID" value="TCNE_0001438901"/>
</dbReference>
<accession>A0A183V0W9</accession>
<evidence type="ECO:0000256" key="6">
    <source>
        <dbReference type="ARBA" id="ARBA00023242"/>
    </source>
</evidence>
<keyword evidence="11" id="KW-0812">Transmembrane</keyword>
<evidence type="ECO:0000256" key="11">
    <source>
        <dbReference type="SAM" id="Phobius"/>
    </source>
</evidence>
<dbReference type="GO" id="GO:0005739">
    <property type="term" value="C:mitochondrion"/>
    <property type="evidence" value="ECO:0007669"/>
    <property type="project" value="GOC"/>
</dbReference>